<sequence>MATDSHTSYGTIELNFDDRKRSEQNQSIMERNVNEKNLEDKSIRLSMLIDSRSPKPSTSSSSSSSPEPITLKKELSLLNCICMIIGIIVGSGIFVSPRGVLQEAGSIGYSLIIWVLCGILSTIGALCYAELGTSIPESGGDYAYIRKACGPLPAFLYIWVSILIIHPAGNAISAMTFAYYILQSIYPDEIPAPFLVRMISACVISN</sequence>
<dbReference type="GO" id="GO:0015179">
    <property type="term" value="F:L-amino acid transmembrane transporter activity"/>
    <property type="evidence" value="ECO:0007669"/>
    <property type="project" value="TreeGrafter"/>
</dbReference>
<gene>
    <name evidence="7" type="ORF">QR98_0049730</name>
</gene>
<evidence type="ECO:0000256" key="6">
    <source>
        <dbReference type="SAM" id="Phobius"/>
    </source>
</evidence>
<dbReference type="Gene3D" id="1.20.1740.10">
    <property type="entry name" value="Amino acid/polyamine transporter I"/>
    <property type="match status" value="1"/>
</dbReference>
<name>A0A132A694_SARSC</name>
<proteinExistence type="predicted"/>
<dbReference type="OrthoDB" id="3257095at2759"/>
<evidence type="ECO:0000256" key="3">
    <source>
        <dbReference type="ARBA" id="ARBA00022989"/>
    </source>
</evidence>
<dbReference type="Proteomes" id="UP000616769">
    <property type="component" value="Unassembled WGS sequence"/>
</dbReference>
<dbReference type="AlphaFoldDB" id="A0A132A694"/>
<feature type="transmembrane region" description="Helical" evidence="6">
    <location>
        <begin position="107"/>
        <end position="129"/>
    </location>
</feature>
<dbReference type="Pfam" id="PF13520">
    <property type="entry name" value="AA_permease_2"/>
    <property type="match status" value="1"/>
</dbReference>
<organism evidence="7 8">
    <name type="scientific">Sarcoptes scabiei</name>
    <name type="common">Itch mite</name>
    <name type="synonym">Acarus scabiei</name>
    <dbReference type="NCBI Taxonomy" id="52283"/>
    <lineage>
        <taxon>Eukaryota</taxon>
        <taxon>Metazoa</taxon>
        <taxon>Ecdysozoa</taxon>
        <taxon>Arthropoda</taxon>
        <taxon>Chelicerata</taxon>
        <taxon>Arachnida</taxon>
        <taxon>Acari</taxon>
        <taxon>Acariformes</taxon>
        <taxon>Sarcoptiformes</taxon>
        <taxon>Astigmata</taxon>
        <taxon>Psoroptidia</taxon>
        <taxon>Sarcoptoidea</taxon>
        <taxon>Sarcoptidae</taxon>
        <taxon>Sarcoptinae</taxon>
        <taxon>Sarcoptes</taxon>
    </lineage>
</organism>
<evidence type="ECO:0000256" key="5">
    <source>
        <dbReference type="SAM" id="MobiDB-lite"/>
    </source>
</evidence>
<dbReference type="PANTHER" id="PTHR11785">
    <property type="entry name" value="AMINO ACID TRANSPORTER"/>
    <property type="match status" value="1"/>
</dbReference>
<accession>A0A132A694</accession>
<evidence type="ECO:0000313" key="7">
    <source>
        <dbReference type="EMBL" id="KPM06496.1"/>
    </source>
</evidence>
<evidence type="ECO:0000256" key="4">
    <source>
        <dbReference type="ARBA" id="ARBA00023136"/>
    </source>
</evidence>
<protein>
    <submittedName>
        <fullName evidence="7">Large neutral amino acids transporter-like protein 4</fullName>
    </submittedName>
</protein>
<comment type="caution">
    <text evidence="7">The sequence shown here is derived from an EMBL/GenBank/DDBJ whole genome shotgun (WGS) entry which is preliminary data.</text>
</comment>
<evidence type="ECO:0000256" key="1">
    <source>
        <dbReference type="ARBA" id="ARBA00004141"/>
    </source>
</evidence>
<comment type="subcellular location">
    <subcellularLocation>
        <location evidence="1">Membrane</location>
        <topology evidence="1">Multi-pass membrane protein</topology>
    </subcellularLocation>
</comment>
<feature type="transmembrane region" description="Helical" evidence="6">
    <location>
        <begin position="154"/>
        <end position="182"/>
    </location>
</feature>
<dbReference type="GO" id="GO:0016020">
    <property type="term" value="C:membrane"/>
    <property type="evidence" value="ECO:0007669"/>
    <property type="project" value="UniProtKB-SubCell"/>
</dbReference>
<feature type="compositionally biased region" description="Polar residues" evidence="5">
    <location>
        <begin position="1"/>
        <end position="10"/>
    </location>
</feature>
<dbReference type="VEuPathDB" id="VectorBase:SSCA004924"/>
<evidence type="ECO:0000256" key="2">
    <source>
        <dbReference type="ARBA" id="ARBA00022692"/>
    </source>
</evidence>
<feature type="transmembrane region" description="Helical" evidence="6">
    <location>
        <begin position="75"/>
        <end position="95"/>
    </location>
</feature>
<keyword evidence="2 6" id="KW-0812">Transmembrane</keyword>
<evidence type="ECO:0000313" key="8">
    <source>
        <dbReference type="Proteomes" id="UP000616769"/>
    </source>
</evidence>
<keyword evidence="4 6" id="KW-0472">Membrane</keyword>
<feature type="region of interest" description="Disordered" evidence="5">
    <location>
        <begin position="1"/>
        <end position="36"/>
    </location>
</feature>
<dbReference type="InterPro" id="IPR002293">
    <property type="entry name" value="AA/rel_permease1"/>
</dbReference>
<dbReference type="PANTHER" id="PTHR11785:SF528">
    <property type="entry name" value="AMINO ACID TRANSPORTER PROTEIN JHI-21"/>
    <property type="match status" value="1"/>
</dbReference>
<keyword evidence="3 6" id="KW-1133">Transmembrane helix</keyword>
<dbReference type="EMBL" id="JXLN01010907">
    <property type="protein sequence ID" value="KPM06496.1"/>
    <property type="molecule type" value="Genomic_DNA"/>
</dbReference>
<dbReference type="InterPro" id="IPR050598">
    <property type="entry name" value="AminoAcid_Transporter"/>
</dbReference>
<reference evidence="7 8" key="1">
    <citation type="journal article" date="2015" name="Parasit. Vectors">
        <title>Draft genome of the scabies mite.</title>
        <authorList>
            <person name="Rider S.D.Jr."/>
            <person name="Morgan M.S."/>
            <person name="Arlian L.G."/>
        </authorList>
    </citation>
    <scope>NUCLEOTIDE SEQUENCE [LARGE SCALE GENOMIC DNA]</scope>
    <source>
        <strain evidence="7">Arlian Lab</strain>
    </source>
</reference>